<dbReference type="PANTHER" id="PTHR33154">
    <property type="entry name" value="TRANSCRIPTIONAL REGULATOR, ARSR FAMILY"/>
    <property type="match status" value="1"/>
</dbReference>
<dbReference type="PRINTS" id="PR00778">
    <property type="entry name" value="HTHARSR"/>
</dbReference>
<gene>
    <name evidence="5" type="ORF">CUU66_19815</name>
</gene>
<proteinExistence type="predicted"/>
<dbReference type="OrthoDB" id="9798835at2"/>
<dbReference type="RefSeq" id="WP_101645132.1">
    <property type="nucleotide sequence ID" value="NZ_PGUY01000063.1"/>
</dbReference>
<organism evidence="5 6">
    <name type="scientific">Peribacillus deserti</name>
    <dbReference type="NCBI Taxonomy" id="673318"/>
    <lineage>
        <taxon>Bacteria</taxon>
        <taxon>Bacillati</taxon>
        <taxon>Bacillota</taxon>
        <taxon>Bacilli</taxon>
        <taxon>Bacillales</taxon>
        <taxon>Bacillaceae</taxon>
        <taxon>Peribacillus</taxon>
    </lineage>
</organism>
<name>A0A2N5M1H1_9BACI</name>
<dbReference type="InterPro" id="IPR001845">
    <property type="entry name" value="HTH_ArsR_DNA-bd_dom"/>
</dbReference>
<evidence type="ECO:0000313" key="6">
    <source>
        <dbReference type="Proteomes" id="UP000234748"/>
    </source>
</evidence>
<evidence type="ECO:0000256" key="2">
    <source>
        <dbReference type="ARBA" id="ARBA00023125"/>
    </source>
</evidence>
<dbReference type="PANTHER" id="PTHR33154:SF18">
    <property type="entry name" value="ARSENICAL RESISTANCE OPERON REPRESSOR"/>
    <property type="match status" value="1"/>
</dbReference>
<keyword evidence="1" id="KW-0805">Transcription regulation</keyword>
<dbReference type="Pfam" id="PF01022">
    <property type="entry name" value="HTH_5"/>
    <property type="match status" value="1"/>
</dbReference>
<feature type="domain" description="HTH arsR-type" evidence="4">
    <location>
        <begin position="4"/>
        <end position="106"/>
    </location>
</feature>
<keyword evidence="6" id="KW-1185">Reference proteome</keyword>
<accession>A0A2N5M1H1</accession>
<sequence length="115" mass="13367">MQTDQVLDIETAANLLKVLGDKTRLTMVKIMSEHECCVCEFVDLFDMTQPAISQHLRKLKDSGLVKETRRGHWIFYSLNPNSPYYTFVQHVISDLPSQRYKVEELETQGKRICCD</sequence>
<protein>
    <submittedName>
        <fullName evidence="5">ArsR family transcriptional regulator</fullName>
    </submittedName>
</protein>
<dbReference type="Proteomes" id="UP000234748">
    <property type="component" value="Unassembled WGS sequence"/>
</dbReference>
<dbReference type="GO" id="GO:0003677">
    <property type="term" value="F:DNA binding"/>
    <property type="evidence" value="ECO:0007669"/>
    <property type="project" value="UniProtKB-KW"/>
</dbReference>
<dbReference type="InterPro" id="IPR036388">
    <property type="entry name" value="WH-like_DNA-bd_sf"/>
</dbReference>
<dbReference type="AlphaFoldDB" id="A0A2N5M1H1"/>
<dbReference type="InterPro" id="IPR051081">
    <property type="entry name" value="HTH_MetalResp_TranReg"/>
</dbReference>
<evidence type="ECO:0000259" key="4">
    <source>
        <dbReference type="PROSITE" id="PS50987"/>
    </source>
</evidence>
<dbReference type="SUPFAM" id="SSF46785">
    <property type="entry name" value="Winged helix' DNA-binding domain"/>
    <property type="match status" value="1"/>
</dbReference>
<dbReference type="GO" id="GO:0003700">
    <property type="term" value="F:DNA-binding transcription factor activity"/>
    <property type="evidence" value="ECO:0007669"/>
    <property type="project" value="InterPro"/>
</dbReference>
<reference evidence="5 6" key="1">
    <citation type="submission" date="2017-11" db="EMBL/GenBank/DDBJ databases">
        <title>Comparitive Functional Genomics of Dry Heat Resistant strains isolated from the Viking Spacecraft.</title>
        <authorList>
            <person name="Seuylemezian A."/>
            <person name="Cooper K."/>
            <person name="Vaishampayan P."/>
        </authorList>
    </citation>
    <scope>NUCLEOTIDE SEQUENCE [LARGE SCALE GENOMIC DNA]</scope>
    <source>
        <strain evidence="5 6">V1-29</strain>
    </source>
</reference>
<comment type="caution">
    <text evidence="5">The sequence shown here is derived from an EMBL/GenBank/DDBJ whole genome shotgun (WGS) entry which is preliminary data.</text>
</comment>
<dbReference type="EMBL" id="PGUY01000063">
    <property type="protein sequence ID" value="PLT28192.1"/>
    <property type="molecule type" value="Genomic_DNA"/>
</dbReference>
<dbReference type="CDD" id="cd00090">
    <property type="entry name" value="HTH_ARSR"/>
    <property type="match status" value="1"/>
</dbReference>
<dbReference type="InterPro" id="IPR011991">
    <property type="entry name" value="ArsR-like_HTH"/>
</dbReference>
<evidence type="ECO:0000256" key="3">
    <source>
        <dbReference type="ARBA" id="ARBA00023163"/>
    </source>
</evidence>
<dbReference type="NCBIfam" id="NF033788">
    <property type="entry name" value="HTH_metalloreg"/>
    <property type="match status" value="1"/>
</dbReference>
<dbReference type="InterPro" id="IPR036390">
    <property type="entry name" value="WH_DNA-bd_sf"/>
</dbReference>
<evidence type="ECO:0000313" key="5">
    <source>
        <dbReference type="EMBL" id="PLT28192.1"/>
    </source>
</evidence>
<keyword evidence="2" id="KW-0238">DNA-binding</keyword>
<evidence type="ECO:0000256" key="1">
    <source>
        <dbReference type="ARBA" id="ARBA00023015"/>
    </source>
</evidence>
<keyword evidence="3" id="KW-0804">Transcription</keyword>
<dbReference type="SMART" id="SM00418">
    <property type="entry name" value="HTH_ARSR"/>
    <property type="match status" value="1"/>
</dbReference>
<dbReference type="Gene3D" id="1.10.10.10">
    <property type="entry name" value="Winged helix-like DNA-binding domain superfamily/Winged helix DNA-binding domain"/>
    <property type="match status" value="1"/>
</dbReference>
<dbReference type="PROSITE" id="PS50987">
    <property type="entry name" value="HTH_ARSR_2"/>
    <property type="match status" value="1"/>
</dbReference>